<feature type="transmembrane region" description="Helical" evidence="5">
    <location>
        <begin position="259"/>
        <end position="277"/>
    </location>
</feature>
<dbReference type="InterPro" id="IPR023271">
    <property type="entry name" value="Aquaporin-like"/>
</dbReference>
<protein>
    <recommendedName>
        <fullName evidence="8">Aquaporin</fullName>
    </recommendedName>
</protein>
<gene>
    <name evidence="6" type="primary">AVEN_97899_1</name>
    <name evidence="6" type="ORF">NPIL_68601</name>
</gene>
<name>A0A8X6T9B9_NEPPI</name>
<dbReference type="SUPFAM" id="SSF81338">
    <property type="entry name" value="Aquaporin-like"/>
    <property type="match status" value="1"/>
</dbReference>
<dbReference type="GO" id="GO:0015267">
    <property type="term" value="F:channel activity"/>
    <property type="evidence" value="ECO:0007669"/>
    <property type="project" value="TreeGrafter"/>
</dbReference>
<keyword evidence="2 5" id="KW-0812">Transmembrane</keyword>
<dbReference type="GO" id="GO:0016020">
    <property type="term" value="C:membrane"/>
    <property type="evidence" value="ECO:0007669"/>
    <property type="project" value="UniProtKB-SubCell"/>
</dbReference>
<feature type="transmembrane region" description="Helical" evidence="5">
    <location>
        <begin position="182"/>
        <end position="204"/>
    </location>
</feature>
<evidence type="ECO:0000256" key="5">
    <source>
        <dbReference type="SAM" id="Phobius"/>
    </source>
</evidence>
<dbReference type="AlphaFoldDB" id="A0A8X6T9B9"/>
<dbReference type="InterPro" id="IPR051883">
    <property type="entry name" value="AQP11/12_channel"/>
</dbReference>
<evidence type="ECO:0008006" key="8">
    <source>
        <dbReference type="Google" id="ProtNLM"/>
    </source>
</evidence>
<keyword evidence="3 5" id="KW-1133">Transmembrane helix</keyword>
<keyword evidence="4 5" id="KW-0472">Membrane</keyword>
<sequence>MVFGSIKHKPAILKSDRFTRKGRKTELSEYKMLESIPPTCVPYVVLLFNTIVFHAFRKVFLRFTPSALQIVTAEIIATLELCSACAELGVAYEIHGYLGLGVGLLALCFWWCSVWGDAEACPCGPFEECLFGNGLDAEVTKKLFGQAIGGAVTTLWINYIWSFHMNKEHEELHSAAECQAGLQVHMAFGALIEGIITLISRVVALESVNWNPEISLSTNAIVTTVLVLAATSTTGGFFNPVLATALTLGCRGNTLVEHIVVYWIGSLVGGFIGRYLFHLRHGYDKLKEV</sequence>
<feature type="transmembrane region" description="Helical" evidence="5">
    <location>
        <begin position="143"/>
        <end position="162"/>
    </location>
</feature>
<reference evidence="6" key="1">
    <citation type="submission" date="2020-08" db="EMBL/GenBank/DDBJ databases">
        <title>Multicomponent nature underlies the extraordinary mechanical properties of spider dragline silk.</title>
        <authorList>
            <person name="Kono N."/>
            <person name="Nakamura H."/>
            <person name="Mori M."/>
            <person name="Yoshida Y."/>
            <person name="Ohtoshi R."/>
            <person name="Malay A.D."/>
            <person name="Moran D.A.P."/>
            <person name="Tomita M."/>
            <person name="Numata K."/>
            <person name="Arakawa K."/>
        </authorList>
    </citation>
    <scope>NUCLEOTIDE SEQUENCE</scope>
</reference>
<dbReference type="GO" id="GO:0005737">
    <property type="term" value="C:cytoplasm"/>
    <property type="evidence" value="ECO:0007669"/>
    <property type="project" value="TreeGrafter"/>
</dbReference>
<dbReference type="OrthoDB" id="1580043at2759"/>
<keyword evidence="7" id="KW-1185">Reference proteome</keyword>
<accession>A0A8X6T9B9</accession>
<comment type="subcellular location">
    <subcellularLocation>
        <location evidence="1">Membrane</location>
        <topology evidence="1">Multi-pass membrane protein</topology>
    </subcellularLocation>
</comment>
<proteinExistence type="predicted"/>
<dbReference type="PANTHER" id="PTHR21191">
    <property type="entry name" value="AQUAPORIN"/>
    <property type="match status" value="1"/>
</dbReference>
<evidence type="ECO:0000256" key="4">
    <source>
        <dbReference type="ARBA" id="ARBA00023136"/>
    </source>
</evidence>
<evidence type="ECO:0000313" key="6">
    <source>
        <dbReference type="EMBL" id="GFS83673.1"/>
    </source>
</evidence>
<feature type="transmembrane region" description="Helical" evidence="5">
    <location>
        <begin position="216"/>
        <end position="239"/>
    </location>
</feature>
<evidence type="ECO:0000256" key="1">
    <source>
        <dbReference type="ARBA" id="ARBA00004141"/>
    </source>
</evidence>
<comment type="caution">
    <text evidence="6">The sequence shown here is derived from an EMBL/GenBank/DDBJ whole genome shotgun (WGS) entry which is preliminary data.</text>
</comment>
<dbReference type="EMBL" id="BMAW01098227">
    <property type="protein sequence ID" value="GFS83673.1"/>
    <property type="molecule type" value="Genomic_DNA"/>
</dbReference>
<organism evidence="6 7">
    <name type="scientific">Nephila pilipes</name>
    <name type="common">Giant wood spider</name>
    <name type="synonym">Nephila maculata</name>
    <dbReference type="NCBI Taxonomy" id="299642"/>
    <lineage>
        <taxon>Eukaryota</taxon>
        <taxon>Metazoa</taxon>
        <taxon>Ecdysozoa</taxon>
        <taxon>Arthropoda</taxon>
        <taxon>Chelicerata</taxon>
        <taxon>Arachnida</taxon>
        <taxon>Araneae</taxon>
        <taxon>Araneomorphae</taxon>
        <taxon>Entelegynae</taxon>
        <taxon>Araneoidea</taxon>
        <taxon>Nephilidae</taxon>
        <taxon>Nephila</taxon>
    </lineage>
</organism>
<dbReference type="PANTHER" id="PTHR21191:SF16">
    <property type="entry name" value="AQUAPORIN"/>
    <property type="match status" value="1"/>
</dbReference>
<evidence type="ECO:0000256" key="3">
    <source>
        <dbReference type="ARBA" id="ARBA00022989"/>
    </source>
</evidence>
<feature type="transmembrane region" description="Helical" evidence="5">
    <location>
        <begin position="36"/>
        <end position="56"/>
    </location>
</feature>
<evidence type="ECO:0000256" key="2">
    <source>
        <dbReference type="ARBA" id="ARBA00022692"/>
    </source>
</evidence>
<dbReference type="Gene3D" id="1.20.1080.10">
    <property type="entry name" value="Glycerol uptake facilitator protein"/>
    <property type="match status" value="1"/>
</dbReference>
<evidence type="ECO:0000313" key="7">
    <source>
        <dbReference type="Proteomes" id="UP000887013"/>
    </source>
</evidence>
<dbReference type="Proteomes" id="UP000887013">
    <property type="component" value="Unassembled WGS sequence"/>
</dbReference>